<evidence type="ECO:0000256" key="1">
    <source>
        <dbReference type="ARBA" id="ARBA00023015"/>
    </source>
</evidence>
<dbReference type="SUPFAM" id="SSF57701">
    <property type="entry name" value="Zn2/Cys6 DNA-binding domain"/>
    <property type="match status" value="2"/>
</dbReference>
<keyword evidence="1" id="KW-0805">Transcription regulation</keyword>
<dbReference type="GO" id="GO:0000981">
    <property type="term" value="F:DNA-binding transcription factor activity, RNA polymerase II-specific"/>
    <property type="evidence" value="ECO:0007669"/>
    <property type="project" value="InterPro"/>
</dbReference>
<keyword evidence="4" id="KW-0539">Nucleus</keyword>
<proteinExistence type="predicted"/>
<dbReference type="GO" id="GO:0008270">
    <property type="term" value="F:zinc ion binding"/>
    <property type="evidence" value="ECO:0007669"/>
    <property type="project" value="InterPro"/>
</dbReference>
<dbReference type="Pfam" id="PF00172">
    <property type="entry name" value="Zn_clus"/>
    <property type="match status" value="2"/>
</dbReference>
<evidence type="ECO:0000313" key="7">
    <source>
        <dbReference type="EMBL" id="THZ37781.1"/>
    </source>
</evidence>
<dbReference type="Gene3D" id="4.10.240.10">
    <property type="entry name" value="Zn(2)-C6 fungal-type DNA-binding domain"/>
    <property type="match status" value="2"/>
</dbReference>
<evidence type="ECO:0000256" key="3">
    <source>
        <dbReference type="ARBA" id="ARBA00023163"/>
    </source>
</evidence>
<dbReference type="CDD" id="cd00067">
    <property type="entry name" value="GAL4"/>
    <property type="match status" value="1"/>
</dbReference>
<dbReference type="PROSITE" id="PS50048">
    <property type="entry name" value="ZN2_CY6_FUNGAL_2"/>
    <property type="match status" value="2"/>
</dbReference>
<sequence length="273" mass="29903">MITRSKSKLLTQAREQKPKMPPLTSCYECHMRWYSCDKGTPCAKCVKHGRVCTYAKTMVDGTEKYLTPANRTRNGKLLVPDAPAAVSQVVLPPVVATRATAQAAPLAPAPQAAAPRSTPRARAYMAASQAEIDPDLIASSPSLQNQEQNQEQIQESEPRGKKKPIVLTGCRACHLRSIKCNGGRPCLPCSHSNLPCTYDKTMVNGKPMYLRDDGHTRNGELVVPDYDPSLPTATLHSWRSASGARAADFDVSVDPFPVGDTYHDEEEEIEQNE</sequence>
<keyword evidence="3" id="KW-0804">Transcription</keyword>
<reference evidence="7 8" key="1">
    <citation type="submission" date="2018-10" db="EMBL/GenBank/DDBJ databases">
        <title>Fifty Aureobasidium pullulans genomes reveal a recombining polyextremotolerant generalist.</title>
        <authorList>
            <person name="Gostincar C."/>
            <person name="Turk M."/>
            <person name="Zajc J."/>
            <person name="Gunde-Cimerman N."/>
        </authorList>
    </citation>
    <scope>NUCLEOTIDE SEQUENCE [LARGE SCALE GENOMIC DNA]</scope>
    <source>
        <strain evidence="7 8">EXF-3844</strain>
    </source>
</reference>
<protein>
    <recommendedName>
        <fullName evidence="6">Zn(2)-C6 fungal-type domain-containing protein</fullName>
    </recommendedName>
</protein>
<feature type="domain" description="Zn(2)-C6 fungal-type" evidence="6">
    <location>
        <begin position="25"/>
        <end position="54"/>
    </location>
</feature>
<feature type="domain" description="Zn(2)-C6 fungal-type" evidence="6">
    <location>
        <begin position="169"/>
        <end position="198"/>
    </location>
</feature>
<gene>
    <name evidence="7" type="ORF">D6C90_06609</name>
</gene>
<dbReference type="GO" id="GO:0003677">
    <property type="term" value="F:DNA binding"/>
    <property type="evidence" value="ECO:0007669"/>
    <property type="project" value="UniProtKB-KW"/>
</dbReference>
<organism evidence="7 8">
    <name type="scientific">Aureobasidium pullulans</name>
    <name type="common">Black yeast</name>
    <name type="synonym">Pullularia pullulans</name>
    <dbReference type="NCBI Taxonomy" id="5580"/>
    <lineage>
        <taxon>Eukaryota</taxon>
        <taxon>Fungi</taxon>
        <taxon>Dikarya</taxon>
        <taxon>Ascomycota</taxon>
        <taxon>Pezizomycotina</taxon>
        <taxon>Dothideomycetes</taxon>
        <taxon>Dothideomycetidae</taxon>
        <taxon>Dothideales</taxon>
        <taxon>Saccotheciaceae</taxon>
        <taxon>Aureobasidium</taxon>
    </lineage>
</organism>
<evidence type="ECO:0000256" key="2">
    <source>
        <dbReference type="ARBA" id="ARBA00023125"/>
    </source>
</evidence>
<feature type="region of interest" description="Disordered" evidence="5">
    <location>
        <begin position="142"/>
        <end position="161"/>
    </location>
</feature>
<dbReference type="InterPro" id="IPR036864">
    <property type="entry name" value="Zn2-C6_fun-type_DNA-bd_sf"/>
</dbReference>
<feature type="compositionally biased region" description="Low complexity" evidence="5">
    <location>
        <begin position="101"/>
        <end position="123"/>
    </location>
</feature>
<dbReference type="AlphaFoldDB" id="A0A4V4KPB3"/>
<dbReference type="PANTHER" id="PTHR31069:SF32">
    <property type="entry name" value="ARGININE METABOLISM REGULATION PROTEIN II"/>
    <property type="match status" value="1"/>
</dbReference>
<dbReference type="PANTHER" id="PTHR31069">
    <property type="entry name" value="OLEATE-ACTIVATED TRANSCRIPTION FACTOR 1-RELATED"/>
    <property type="match status" value="1"/>
</dbReference>
<evidence type="ECO:0000256" key="5">
    <source>
        <dbReference type="SAM" id="MobiDB-lite"/>
    </source>
</evidence>
<feature type="compositionally biased region" description="Low complexity" evidence="5">
    <location>
        <begin position="142"/>
        <end position="155"/>
    </location>
</feature>
<name>A0A4V4KPB3_AURPU</name>
<comment type="caution">
    <text evidence="7">The sequence shown here is derived from an EMBL/GenBank/DDBJ whole genome shotgun (WGS) entry which is preliminary data.</text>
</comment>
<dbReference type="Proteomes" id="UP000310121">
    <property type="component" value="Unassembled WGS sequence"/>
</dbReference>
<dbReference type="InterPro" id="IPR001138">
    <property type="entry name" value="Zn2Cys6_DnaBD"/>
</dbReference>
<evidence type="ECO:0000259" key="6">
    <source>
        <dbReference type="PROSITE" id="PS50048"/>
    </source>
</evidence>
<dbReference type="InterPro" id="IPR050675">
    <property type="entry name" value="OAF3"/>
</dbReference>
<evidence type="ECO:0000313" key="8">
    <source>
        <dbReference type="Proteomes" id="UP000310121"/>
    </source>
</evidence>
<keyword evidence="2" id="KW-0238">DNA-binding</keyword>
<evidence type="ECO:0000256" key="4">
    <source>
        <dbReference type="ARBA" id="ARBA00023242"/>
    </source>
</evidence>
<dbReference type="SMART" id="SM00066">
    <property type="entry name" value="GAL4"/>
    <property type="match status" value="2"/>
</dbReference>
<dbReference type="EMBL" id="QZBN01000709">
    <property type="protein sequence ID" value="THZ37781.1"/>
    <property type="molecule type" value="Genomic_DNA"/>
</dbReference>
<accession>A0A4V4KPB3</accession>
<feature type="region of interest" description="Disordered" evidence="5">
    <location>
        <begin position="101"/>
        <end position="125"/>
    </location>
</feature>